<dbReference type="AlphaFoldDB" id="A0A1I0CAI5"/>
<dbReference type="Gene3D" id="6.10.340.10">
    <property type="match status" value="1"/>
</dbReference>
<feature type="transmembrane region" description="Helical" evidence="3">
    <location>
        <begin position="210"/>
        <end position="231"/>
    </location>
</feature>
<evidence type="ECO:0000256" key="3">
    <source>
        <dbReference type="SAM" id="Phobius"/>
    </source>
</evidence>
<dbReference type="PANTHER" id="PTHR43156">
    <property type="entry name" value="STAGE II SPORULATION PROTEIN E-RELATED"/>
    <property type="match status" value="1"/>
</dbReference>
<dbReference type="PANTHER" id="PTHR43156:SF2">
    <property type="entry name" value="STAGE II SPORULATION PROTEIN E"/>
    <property type="match status" value="1"/>
</dbReference>
<dbReference type="Proteomes" id="UP000199800">
    <property type="component" value="Unassembled WGS sequence"/>
</dbReference>
<evidence type="ECO:0000313" key="6">
    <source>
        <dbReference type="Proteomes" id="UP000199800"/>
    </source>
</evidence>
<dbReference type="STRING" id="29364.SAMN04487772_10997"/>
<dbReference type="InterPro" id="IPR052016">
    <property type="entry name" value="Bact_Sigma-Reg"/>
</dbReference>
<dbReference type="EMBL" id="FOHN01000009">
    <property type="protein sequence ID" value="SET16519.1"/>
    <property type="molecule type" value="Genomic_DNA"/>
</dbReference>
<keyword evidence="2" id="KW-0175">Coiled coil</keyword>
<keyword evidence="3" id="KW-1133">Transmembrane helix</keyword>
<protein>
    <submittedName>
        <fullName evidence="5">Stage II sporulation protein E (SpoIIE)</fullName>
    </submittedName>
</protein>
<keyword evidence="3" id="KW-0812">Transmembrane</keyword>
<keyword evidence="1" id="KW-0378">Hydrolase</keyword>
<accession>A0A1I0CAI5</accession>
<proteinExistence type="predicted"/>
<keyword evidence="3" id="KW-0472">Membrane</keyword>
<keyword evidence="6" id="KW-1185">Reference proteome</keyword>
<dbReference type="InterPro" id="IPR036457">
    <property type="entry name" value="PPM-type-like_dom_sf"/>
</dbReference>
<dbReference type="GO" id="GO:0016791">
    <property type="term" value="F:phosphatase activity"/>
    <property type="evidence" value="ECO:0007669"/>
    <property type="project" value="TreeGrafter"/>
</dbReference>
<evidence type="ECO:0000313" key="5">
    <source>
        <dbReference type="EMBL" id="SET16519.1"/>
    </source>
</evidence>
<dbReference type="InterPro" id="IPR001932">
    <property type="entry name" value="PPM-type_phosphatase-like_dom"/>
</dbReference>
<evidence type="ECO:0000259" key="4">
    <source>
        <dbReference type="SMART" id="SM00331"/>
    </source>
</evidence>
<organism evidence="5 6">
    <name type="scientific">[Clostridium] polysaccharolyticum</name>
    <dbReference type="NCBI Taxonomy" id="29364"/>
    <lineage>
        <taxon>Bacteria</taxon>
        <taxon>Bacillati</taxon>
        <taxon>Bacillota</taxon>
        <taxon>Clostridia</taxon>
        <taxon>Lachnospirales</taxon>
        <taxon>Lachnospiraceae</taxon>
    </lineage>
</organism>
<gene>
    <name evidence="5" type="ORF">SAMN04487772_10997</name>
</gene>
<dbReference type="Pfam" id="PF07228">
    <property type="entry name" value="SpoIIE"/>
    <property type="match status" value="1"/>
</dbReference>
<dbReference type="RefSeq" id="WP_092477703.1">
    <property type="nucleotide sequence ID" value="NZ_FOHN01000009.1"/>
</dbReference>
<reference evidence="5 6" key="1">
    <citation type="submission" date="2016-10" db="EMBL/GenBank/DDBJ databases">
        <authorList>
            <person name="de Groot N.N."/>
        </authorList>
    </citation>
    <scope>NUCLEOTIDE SEQUENCE [LARGE SCALE GENOMIC DNA]</scope>
    <source>
        <strain evidence="5 6">DSM 1801</strain>
    </source>
</reference>
<feature type="coiled-coil region" evidence="2">
    <location>
        <begin position="281"/>
        <end position="308"/>
    </location>
</feature>
<sequence length="552" mass="63575">MSKPKKKYPYKINRRILLLCFELIAVLCISFFCISYYIYRKDLYERYQAYAKAMSDITIAQTDVDGIQEAIETQKKNTAYRRFSNTMNTILRNTETKYLFAVYFDKDSGEMRYVLNGYTEDMEKHWEEEVHELGGEPKLNDFDDESVNQIKRVYEKKKPKKPYWVSQDAHRESLMLCYYPMYNSKKEVVCVLGVNISVSNISQKQKNFEAFIILDVSIVGILFLVVINLLMRKRVTDPIIKLANNSQCFLSQQNEKALDEFVFKSVGIHSGDELQLLSDSLDSMVSQLKSYTENIKKFTSEQERIETQFAVVQQLKENLFPVQFPAFQERTDFDILAKIKYSKIRSGDFFNFFLIDEKHFCFFAGTVTGSGVTTTMVAIIATIYIENYARLGYQPNRILAETNNQLSENNSGEITVSLFMGIADLDSGELTYAKVGDMPSLIKKSGDDVQVLECSTGFPLGSLENVVYAQHKIHLAQGESLLLYTKGMSERTDVQGYEYTDESVRKEWEQQLQTKYQLADMLDGMFQALESFAGEAKQEADETLLAFRYLGK</sequence>
<evidence type="ECO:0000256" key="1">
    <source>
        <dbReference type="ARBA" id="ARBA00022801"/>
    </source>
</evidence>
<feature type="transmembrane region" description="Helical" evidence="3">
    <location>
        <begin position="360"/>
        <end position="385"/>
    </location>
</feature>
<dbReference type="Gene3D" id="3.60.40.10">
    <property type="entry name" value="PPM-type phosphatase domain"/>
    <property type="match status" value="1"/>
</dbReference>
<dbReference type="SMART" id="SM00331">
    <property type="entry name" value="PP2C_SIG"/>
    <property type="match status" value="1"/>
</dbReference>
<dbReference type="OrthoDB" id="9763484at2"/>
<feature type="transmembrane region" description="Helical" evidence="3">
    <location>
        <begin position="16"/>
        <end position="39"/>
    </location>
</feature>
<name>A0A1I0CAI5_9FIRM</name>
<feature type="domain" description="PPM-type phosphatase" evidence="4">
    <location>
        <begin position="330"/>
        <end position="549"/>
    </location>
</feature>
<evidence type="ECO:0000256" key="2">
    <source>
        <dbReference type="SAM" id="Coils"/>
    </source>
</evidence>